<sequence>MRFDGDVLDYLVARLAQKPEGESIGKKVKSSPAGSFSEADPQPEVQRGSDFALGLNEKSSPEFWSHYSRSKGLEPDEVGVVPGCRWIPRPMLLVALFSRAYGMRSHYWHPALSHSECGETLVATFQANLWINRLRLLQDVCSRNRITRKAETMMSA</sequence>
<feature type="region of interest" description="Disordered" evidence="1">
    <location>
        <begin position="20"/>
        <end position="51"/>
    </location>
</feature>
<dbReference type="RefSeq" id="XP_002541561.1">
    <property type="nucleotide sequence ID" value="XM_002541515.1"/>
</dbReference>
<dbReference type="HOGENOM" id="CLU_1688039_0_0_1"/>
<dbReference type="InParanoid" id="C4JFZ7"/>
<dbReference type="GeneID" id="8438284"/>
<dbReference type="KEGG" id="ure:UREG_01077"/>
<protein>
    <submittedName>
        <fullName evidence="2">Uncharacterized protein</fullName>
    </submittedName>
</protein>
<evidence type="ECO:0000313" key="3">
    <source>
        <dbReference type="Proteomes" id="UP000002058"/>
    </source>
</evidence>
<evidence type="ECO:0000256" key="1">
    <source>
        <dbReference type="SAM" id="MobiDB-lite"/>
    </source>
</evidence>
<name>C4JFZ7_UNCRE</name>
<proteinExistence type="predicted"/>
<keyword evidence="3" id="KW-1185">Reference proteome</keyword>
<reference evidence="3" key="1">
    <citation type="journal article" date="2009" name="Genome Res.">
        <title>Comparative genomic analyses of the human fungal pathogens Coccidioides and their relatives.</title>
        <authorList>
            <person name="Sharpton T.J."/>
            <person name="Stajich J.E."/>
            <person name="Rounsley S.D."/>
            <person name="Gardner M.J."/>
            <person name="Wortman J.R."/>
            <person name="Jordar V.S."/>
            <person name="Maiti R."/>
            <person name="Kodira C.D."/>
            <person name="Neafsey D.E."/>
            <person name="Zeng Q."/>
            <person name="Hung C.-Y."/>
            <person name="McMahan C."/>
            <person name="Muszewska A."/>
            <person name="Grynberg M."/>
            <person name="Mandel M.A."/>
            <person name="Kellner E.M."/>
            <person name="Barker B.M."/>
            <person name="Galgiani J.N."/>
            <person name="Orbach M.J."/>
            <person name="Kirkland T.N."/>
            <person name="Cole G.T."/>
            <person name="Henn M.R."/>
            <person name="Birren B.W."/>
            <person name="Taylor J.W."/>
        </authorList>
    </citation>
    <scope>NUCLEOTIDE SEQUENCE [LARGE SCALE GENOMIC DNA]</scope>
    <source>
        <strain evidence="3">UAMH 1704</strain>
    </source>
</reference>
<accession>C4JFZ7</accession>
<evidence type="ECO:0000313" key="2">
    <source>
        <dbReference type="EMBL" id="EEP76228.1"/>
    </source>
</evidence>
<dbReference type="Proteomes" id="UP000002058">
    <property type="component" value="Unassembled WGS sequence"/>
</dbReference>
<dbReference type="AlphaFoldDB" id="C4JFZ7"/>
<dbReference type="VEuPathDB" id="FungiDB:UREG_01077"/>
<organism evidence="2 3">
    <name type="scientific">Uncinocarpus reesii (strain UAMH 1704)</name>
    <dbReference type="NCBI Taxonomy" id="336963"/>
    <lineage>
        <taxon>Eukaryota</taxon>
        <taxon>Fungi</taxon>
        <taxon>Dikarya</taxon>
        <taxon>Ascomycota</taxon>
        <taxon>Pezizomycotina</taxon>
        <taxon>Eurotiomycetes</taxon>
        <taxon>Eurotiomycetidae</taxon>
        <taxon>Onygenales</taxon>
        <taxon>Onygenaceae</taxon>
        <taxon>Uncinocarpus</taxon>
    </lineage>
</organism>
<dbReference type="EMBL" id="CH476615">
    <property type="protein sequence ID" value="EEP76228.1"/>
    <property type="molecule type" value="Genomic_DNA"/>
</dbReference>
<gene>
    <name evidence="2" type="ORF">UREG_01077</name>
</gene>